<proteinExistence type="predicted"/>
<evidence type="ECO:0000256" key="2">
    <source>
        <dbReference type="PROSITE-ProRule" id="PRU01091"/>
    </source>
</evidence>
<dbReference type="InterPro" id="IPR036388">
    <property type="entry name" value="WH-like_DNA-bd_sf"/>
</dbReference>
<keyword evidence="4" id="KW-0812">Transmembrane</keyword>
<evidence type="ECO:0000259" key="5">
    <source>
        <dbReference type="PROSITE" id="PS51755"/>
    </source>
</evidence>
<evidence type="ECO:0000256" key="1">
    <source>
        <dbReference type="ARBA" id="ARBA00023125"/>
    </source>
</evidence>
<keyword evidence="4" id="KW-0472">Membrane</keyword>
<dbReference type="InterPro" id="IPR001867">
    <property type="entry name" value="OmpR/PhoB-type_DNA-bd"/>
</dbReference>
<keyword evidence="7" id="KW-1185">Reference proteome</keyword>
<protein>
    <submittedName>
        <fullName evidence="6">Winged helix-turn-helix domain-containing protein</fullName>
    </submittedName>
</protein>
<dbReference type="InterPro" id="IPR016032">
    <property type="entry name" value="Sig_transdc_resp-reg_C-effctor"/>
</dbReference>
<evidence type="ECO:0000313" key="7">
    <source>
        <dbReference type="Proteomes" id="UP001302667"/>
    </source>
</evidence>
<reference evidence="6 7" key="1">
    <citation type="submission" date="2023-10" db="EMBL/GenBank/DDBJ databases">
        <title>Genome analysis of psychrotrophic aerobic bacterium Aeromonas allosaccharophila BIM B-1809 isolated from infected fish.</title>
        <authorList>
            <person name="Leanovich S.I."/>
            <person name="Sidarenka A.V."/>
            <person name="Akhremchuk A.E."/>
            <person name="Sikolenko M.A."/>
            <person name="Valentovich L.N."/>
        </authorList>
    </citation>
    <scope>NUCLEOTIDE SEQUENCE [LARGE SCALE GENOMIC DNA]</scope>
    <source>
        <strain evidence="6 7">BIM B-1809</strain>
    </source>
</reference>
<gene>
    <name evidence="6" type="ORF">RY972_05915</name>
</gene>
<keyword evidence="4" id="KW-1133">Transmembrane helix</keyword>
<dbReference type="Pfam" id="PF00486">
    <property type="entry name" value="Trans_reg_C"/>
    <property type="match status" value="1"/>
</dbReference>
<dbReference type="PROSITE" id="PS51755">
    <property type="entry name" value="OMPR_PHOB"/>
    <property type="match status" value="1"/>
</dbReference>
<evidence type="ECO:0000256" key="3">
    <source>
        <dbReference type="SAM" id="MobiDB-lite"/>
    </source>
</evidence>
<dbReference type="Gene3D" id="1.10.10.10">
    <property type="entry name" value="Winged helix-like DNA-binding domain superfamily/Winged helix DNA-binding domain"/>
    <property type="match status" value="1"/>
</dbReference>
<dbReference type="SMART" id="SM00862">
    <property type="entry name" value="Trans_reg_C"/>
    <property type="match status" value="1"/>
</dbReference>
<organism evidence="6 7">
    <name type="scientific">Aeromonas allosaccharophila</name>
    <dbReference type="NCBI Taxonomy" id="656"/>
    <lineage>
        <taxon>Bacteria</taxon>
        <taxon>Pseudomonadati</taxon>
        <taxon>Pseudomonadota</taxon>
        <taxon>Gammaproteobacteria</taxon>
        <taxon>Aeromonadales</taxon>
        <taxon>Aeromonadaceae</taxon>
        <taxon>Aeromonas</taxon>
    </lineage>
</organism>
<sequence length="273" mass="29932">MSDSNKARPLLIFGFFTLDAGRRVLQRINHSGAITETRLSSAESLILVELLEQAGQICSKDGLLNVGWEGKPISPNSLTVAIANLRRYLSSPTPEVEIRSIPKKGYMLSLFVPLRERVIEVVDDADEPQMPQRDIPEPQSTTAGNDTLVSDGLASSEPSVETPAPTGNEAPLHAARWHLPHWSGRRVLIWLNLLSLVLLFALILFSQFEWLHVTCREQAGFSVCIMDEKHPFTPEAKAGLPAADTLWLVSGKQAIALSKSGLLHPSGEDDDAE</sequence>
<keyword evidence="1 2" id="KW-0238">DNA-binding</keyword>
<evidence type="ECO:0000256" key="4">
    <source>
        <dbReference type="SAM" id="Phobius"/>
    </source>
</evidence>
<dbReference type="RefSeq" id="WP_317103663.1">
    <property type="nucleotide sequence ID" value="NZ_CP136584.1"/>
</dbReference>
<feature type="region of interest" description="Disordered" evidence="3">
    <location>
        <begin position="125"/>
        <end position="168"/>
    </location>
</feature>
<name>A0ABZ0FDB9_9GAMM</name>
<dbReference type="CDD" id="cd00383">
    <property type="entry name" value="trans_reg_C"/>
    <property type="match status" value="1"/>
</dbReference>
<feature type="DNA-binding region" description="OmpR/PhoB-type" evidence="2">
    <location>
        <begin position="8"/>
        <end position="110"/>
    </location>
</feature>
<feature type="transmembrane region" description="Helical" evidence="4">
    <location>
        <begin position="187"/>
        <end position="208"/>
    </location>
</feature>
<dbReference type="EMBL" id="CP136584">
    <property type="protein sequence ID" value="WOE67602.1"/>
    <property type="molecule type" value="Genomic_DNA"/>
</dbReference>
<feature type="domain" description="OmpR/PhoB-type" evidence="5">
    <location>
        <begin position="8"/>
        <end position="110"/>
    </location>
</feature>
<evidence type="ECO:0000313" key="6">
    <source>
        <dbReference type="EMBL" id="WOE67602.1"/>
    </source>
</evidence>
<dbReference type="SUPFAM" id="SSF46894">
    <property type="entry name" value="C-terminal effector domain of the bipartite response regulators"/>
    <property type="match status" value="1"/>
</dbReference>
<dbReference type="Proteomes" id="UP001302667">
    <property type="component" value="Chromosome"/>
</dbReference>
<accession>A0ABZ0FDB9</accession>
<feature type="compositionally biased region" description="Polar residues" evidence="3">
    <location>
        <begin position="138"/>
        <end position="148"/>
    </location>
</feature>